<dbReference type="Proteomes" id="UP000299102">
    <property type="component" value="Unassembled WGS sequence"/>
</dbReference>
<protein>
    <submittedName>
        <fullName evidence="1">Uncharacterized protein</fullName>
    </submittedName>
</protein>
<name>A0A4C1WNT4_EUMVA</name>
<dbReference type="AlphaFoldDB" id="A0A4C1WNT4"/>
<sequence>MFRHLTVQSTLYSFRMSHHEVIYNAYVKRYVCNTKKYCQEEVIKLWNAEKQRFLKEEDLVLNVHIRSNSSSENTYLEKFYMRLGEVWGRAKFQDISLRGDEGSKNRQNRIT</sequence>
<gene>
    <name evidence="1" type="ORF">EVAR_28488_1</name>
</gene>
<proteinExistence type="predicted"/>
<accession>A0A4C1WNT4</accession>
<reference evidence="1 2" key="1">
    <citation type="journal article" date="2019" name="Commun. Biol.">
        <title>The bagworm genome reveals a unique fibroin gene that provides high tensile strength.</title>
        <authorList>
            <person name="Kono N."/>
            <person name="Nakamura H."/>
            <person name="Ohtoshi R."/>
            <person name="Tomita M."/>
            <person name="Numata K."/>
            <person name="Arakawa K."/>
        </authorList>
    </citation>
    <scope>NUCLEOTIDE SEQUENCE [LARGE SCALE GENOMIC DNA]</scope>
</reference>
<evidence type="ECO:0000313" key="2">
    <source>
        <dbReference type="Proteomes" id="UP000299102"/>
    </source>
</evidence>
<keyword evidence="2" id="KW-1185">Reference proteome</keyword>
<organism evidence="1 2">
    <name type="scientific">Eumeta variegata</name>
    <name type="common">Bagworm moth</name>
    <name type="synonym">Eumeta japonica</name>
    <dbReference type="NCBI Taxonomy" id="151549"/>
    <lineage>
        <taxon>Eukaryota</taxon>
        <taxon>Metazoa</taxon>
        <taxon>Ecdysozoa</taxon>
        <taxon>Arthropoda</taxon>
        <taxon>Hexapoda</taxon>
        <taxon>Insecta</taxon>
        <taxon>Pterygota</taxon>
        <taxon>Neoptera</taxon>
        <taxon>Endopterygota</taxon>
        <taxon>Lepidoptera</taxon>
        <taxon>Glossata</taxon>
        <taxon>Ditrysia</taxon>
        <taxon>Tineoidea</taxon>
        <taxon>Psychidae</taxon>
        <taxon>Oiketicinae</taxon>
        <taxon>Eumeta</taxon>
    </lineage>
</organism>
<comment type="caution">
    <text evidence="1">The sequence shown here is derived from an EMBL/GenBank/DDBJ whole genome shotgun (WGS) entry which is preliminary data.</text>
</comment>
<dbReference type="EMBL" id="BGZK01000617">
    <property type="protein sequence ID" value="GBP53146.1"/>
    <property type="molecule type" value="Genomic_DNA"/>
</dbReference>
<evidence type="ECO:0000313" key="1">
    <source>
        <dbReference type="EMBL" id="GBP53146.1"/>
    </source>
</evidence>